<accession>A0A5J4S4W1</accession>
<dbReference type="AlphaFoldDB" id="A0A5J4S4W1"/>
<comment type="caution">
    <text evidence="2">The sequence shown here is derived from an EMBL/GenBank/DDBJ whole genome shotgun (WGS) entry which is preliminary data.</text>
</comment>
<evidence type="ECO:0000256" key="1">
    <source>
        <dbReference type="SAM" id="Phobius"/>
    </source>
</evidence>
<evidence type="ECO:0008006" key="3">
    <source>
        <dbReference type="Google" id="ProtNLM"/>
    </source>
</evidence>
<keyword evidence="1" id="KW-0812">Transmembrane</keyword>
<keyword evidence="1" id="KW-0472">Membrane</keyword>
<feature type="transmembrane region" description="Helical" evidence="1">
    <location>
        <begin position="46"/>
        <end position="67"/>
    </location>
</feature>
<name>A0A5J4S4W1_9ZZZZ</name>
<proteinExistence type="predicted"/>
<reference evidence="2" key="1">
    <citation type="submission" date="2019-03" db="EMBL/GenBank/DDBJ databases">
        <title>Single cell metagenomics reveals metabolic interactions within the superorganism composed of flagellate Streblomastix strix and complex community of Bacteroidetes bacteria on its surface.</title>
        <authorList>
            <person name="Treitli S.C."/>
            <person name="Kolisko M."/>
            <person name="Husnik F."/>
            <person name="Keeling P."/>
            <person name="Hampl V."/>
        </authorList>
    </citation>
    <scope>NUCLEOTIDE SEQUENCE</scope>
    <source>
        <strain evidence="2">STM</strain>
    </source>
</reference>
<organism evidence="2">
    <name type="scientific">termite gut metagenome</name>
    <dbReference type="NCBI Taxonomy" id="433724"/>
    <lineage>
        <taxon>unclassified sequences</taxon>
        <taxon>metagenomes</taxon>
        <taxon>organismal metagenomes</taxon>
    </lineage>
</organism>
<gene>
    <name evidence="2" type="ORF">EZS27_011734</name>
</gene>
<protein>
    <recommendedName>
        <fullName evidence="3">DUF4133 domain-containing protein</fullName>
    </recommendedName>
</protein>
<sequence>MVAYSINKGIGRPAEFKGLQSQYLFLFAGGLLAVFVAFVIMYMIGIGGMFCIAFGLVTGGILVQGIFRLNSKYGEHGLMKVQAASNHPRYIINRLRIERLFNRIAKEKGVRA</sequence>
<dbReference type="Pfam" id="PF13571">
    <property type="entry name" value="DUF4133"/>
    <property type="match status" value="1"/>
</dbReference>
<dbReference type="InterPro" id="IPR025407">
    <property type="entry name" value="DUF4133"/>
</dbReference>
<feature type="transmembrane region" description="Helical" evidence="1">
    <location>
        <begin position="21"/>
        <end position="40"/>
    </location>
</feature>
<keyword evidence="1" id="KW-1133">Transmembrane helix</keyword>
<evidence type="ECO:0000313" key="2">
    <source>
        <dbReference type="EMBL" id="KAA6340393.1"/>
    </source>
</evidence>
<dbReference type="EMBL" id="SNRY01000463">
    <property type="protein sequence ID" value="KAA6340393.1"/>
    <property type="molecule type" value="Genomic_DNA"/>
</dbReference>